<evidence type="ECO:0000256" key="5">
    <source>
        <dbReference type="ARBA" id="ARBA00022695"/>
    </source>
</evidence>
<evidence type="ECO:0000256" key="8">
    <source>
        <dbReference type="ARBA" id="ARBA00023027"/>
    </source>
</evidence>
<dbReference type="EC" id="2.7.7.18" evidence="10"/>
<dbReference type="EMBL" id="JAUBDI010000002">
    <property type="protein sequence ID" value="MDW0112320.1"/>
    <property type="molecule type" value="Genomic_DNA"/>
</dbReference>
<dbReference type="PANTHER" id="PTHR39321">
    <property type="entry name" value="NICOTINATE-NUCLEOTIDE ADENYLYLTRANSFERASE-RELATED"/>
    <property type="match status" value="1"/>
</dbReference>
<dbReference type="InterPro" id="IPR005248">
    <property type="entry name" value="NadD/NMNAT"/>
</dbReference>
<keyword evidence="5 10" id="KW-0548">Nucleotidyltransferase</keyword>
<dbReference type="NCBIfam" id="NF000841">
    <property type="entry name" value="PRK00071.1-4"/>
    <property type="match status" value="1"/>
</dbReference>
<comment type="similarity">
    <text evidence="10">Belongs to the NadD family.</text>
</comment>
<evidence type="ECO:0000313" key="12">
    <source>
        <dbReference type="EMBL" id="MDW0112320.1"/>
    </source>
</evidence>
<organism evidence="12 13">
    <name type="scientific">Sporosarcina saromensis</name>
    <dbReference type="NCBI Taxonomy" id="359365"/>
    <lineage>
        <taxon>Bacteria</taxon>
        <taxon>Bacillati</taxon>
        <taxon>Bacillota</taxon>
        <taxon>Bacilli</taxon>
        <taxon>Bacillales</taxon>
        <taxon>Caryophanaceae</taxon>
        <taxon>Sporosarcina</taxon>
    </lineage>
</organism>
<proteinExistence type="inferred from homology"/>
<sequence length="197" mass="21841">MRKVGLLGGTFNPPHIGHLIIANEVKQVLGLDEVRLMPTAIPPHKHNPTDATPAQRLRMVQLAVEGADGLMESSFEIDRGGVSYTYDTMRALKEVEPETDFYFIIGGDMIDILPQWFQIEALCKLVTFVGVQRPGSSGEQSVIPVEFIDIPSIDLSSTMIRKRTEAGQSIQFLVPDPVISYIRQEGLYGSTTAKRRT</sequence>
<keyword evidence="6 10" id="KW-0547">Nucleotide-binding</keyword>
<accession>A0ABU4G5T2</accession>
<protein>
    <recommendedName>
        <fullName evidence="10">Probable nicotinate-nucleotide adenylyltransferase</fullName>
        <ecNumber evidence="10">2.7.7.18</ecNumber>
    </recommendedName>
    <alternativeName>
        <fullName evidence="10">Deamido-NAD(+) diphosphorylase</fullName>
    </alternativeName>
    <alternativeName>
        <fullName evidence="10">Deamido-NAD(+) pyrophosphorylase</fullName>
    </alternativeName>
    <alternativeName>
        <fullName evidence="10">Nicotinate mononucleotide adenylyltransferase</fullName>
        <shortName evidence="10">NaMN adenylyltransferase</shortName>
    </alternativeName>
</protein>
<evidence type="ECO:0000256" key="1">
    <source>
        <dbReference type="ARBA" id="ARBA00002324"/>
    </source>
</evidence>
<keyword evidence="8 10" id="KW-0520">NAD</keyword>
<comment type="pathway">
    <text evidence="2 10">Cofactor biosynthesis; NAD(+) biosynthesis; deamido-NAD(+) from nicotinate D-ribonucleotide: step 1/1.</text>
</comment>
<dbReference type="InterPro" id="IPR014729">
    <property type="entry name" value="Rossmann-like_a/b/a_fold"/>
</dbReference>
<dbReference type="PANTHER" id="PTHR39321:SF3">
    <property type="entry name" value="PHOSPHOPANTETHEINE ADENYLYLTRANSFERASE"/>
    <property type="match status" value="1"/>
</dbReference>
<dbReference type="CDD" id="cd02165">
    <property type="entry name" value="NMNAT"/>
    <property type="match status" value="1"/>
</dbReference>
<evidence type="ECO:0000259" key="11">
    <source>
        <dbReference type="Pfam" id="PF01467"/>
    </source>
</evidence>
<dbReference type="HAMAP" id="MF_00244">
    <property type="entry name" value="NaMN_adenylyltr"/>
    <property type="match status" value="1"/>
</dbReference>
<evidence type="ECO:0000256" key="7">
    <source>
        <dbReference type="ARBA" id="ARBA00022840"/>
    </source>
</evidence>
<keyword evidence="4 10" id="KW-0808">Transferase</keyword>
<dbReference type="SUPFAM" id="SSF52374">
    <property type="entry name" value="Nucleotidylyl transferase"/>
    <property type="match status" value="1"/>
</dbReference>
<evidence type="ECO:0000256" key="3">
    <source>
        <dbReference type="ARBA" id="ARBA00022642"/>
    </source>
</evidence>
<dbReference type="Pfam" id="PF01467">
    <property type="entry name" value="CTP_transf_like"/>
    <property type="match status" value="1"/>
</dbReference>
<evidence type="ECO:0000256" key="6">
    <source>
        <dbReference type="ARBA" id="ARBA00022741"/>
    </source>
</evidence>
<evidence type="ECO:0000313" key="13">
    <source>
        <dbReference type="Proteomes" id="UP001282284"/>
    </source>
</evidence>
<dbReference type="InterPro" id="IPR004821">
    <property type="entry name" value="Cyt_trans-like"/>
</dbReference>
<reference evidence="12 13" key="1">
    <citation type="submission" date="2023-06" db="EMBL/GenBank/DDBJ databases">
        <title>Sporosarcina sp. nov., isolated from Korean traditional fermented seafood 'Jeotgal'.</title>
        <authorList>
            <person name="Yang A.I."/>
            <person name="Shin N.-R."/>
        </authorList>
    </citation>
    <scope>NUCLEOTIDE SEQUENCE [LARGE SCALE GENOMIC DNA]</scope>
    <source>
        <strain evidence="12 13">KCTC13119</strain>
    </source>
</reference>
<gene>
    <name evidence="10" type="primary">nadD</name>
    <name evidence="12" type="ORF">QT711_03920</name>
</gene>
<dbReference type="NCBIfam" id="NF000840">
    <property type="entry name" value="PRK00071.1-3"/>
    <property type="match status" value="1"/>
</dbReference>
<keyword evidence="3 10" id="KW-0662">Pyridine nucleotide biosynthesis</keyword>
<dbReference type="GO" id="GO:0004515">
    <property type="term" value="F:nicotinate-nucleotide adenylyltransferase activity"/>
    <property type="evidence" value="ECO:0007669"/>
    <property type="project" value="UniProtKB-EC"/>
</dbReference>
<dbReference type="RefSeq" id="WP_317942209.1">
    <property type="nucleotide sequence ID" value="NZ_JAUBDI010000002.1"/>
</dbReference>
<comment type="function">
    <text evidence="1 10">Catalyzes the reversible adenylation of nicotinate mononucleotide (NaMN) to nicotinic acid adenine dinucleotide (NaAD).</text>
</comment>
<evidence type="ECO:0000256" key="4">
    <source>
        <dbReference type="ARBA" id="ARBA00022679"/>
    </source>
</evidence>
<name>A0ABU4G5T2_9BACL</name>
<evidence type="ECO:0000256" key="2">
    <source>
        <dbReference type="ARBA" id="ARBA00005019"/>
    </source>
</evidence>
<comment type="caution">
    <text evidence="12">The sequence shown here is derived from an EMBL/GenBank/DDBJ whole genome shotgun (WGS) entry which is preliminary data.</text>
</comment>
<dbReference type="NCBIfam" id="TIGR00482">
    <property type="entry name" value="nicotinate (nicotinamide) nucleotide adenylyltransferase"/>
    <property type="match status" value="1"/>
</dbReference>
<feature type="domain" description="Cytidyltransferase-like" evidence="11">
    <location>
        <begin position="6"/>
        <end position="163"/>
    </location>
</feature>
<keyword evidence="7 10" id="KW-0067">ATP-binding</keyword>
<dbReference type="Proteomes" id="UP001282284">
    <property type="component" value="Unassembled WGS sequence"/>
</dbReference>
<comment type="catalytic activity">
    <reaction evidence="9 10">
        <text>nicotinate beta-D-ribonucleotide + ATP + H(+) = deamido-NAD(+) + diphosphate</text>
        <dbReference type="Rhea" id="RHEA:22860"/>
        <dbReference type="ChEBI" id="CHEBI:15378"/>
        <dbReference type="ChEBI" id="CHEBI:30616"/>
        <dbReference type="ChEBI" id="CHEBI:33019"/>
        <dbReference type="ChEBI" id="CHEBI:57502"/>
        <dbReference type="ChEBI" id="CHEBI:58437"/>
        <dbReference type="EC" id="2.7.7.18"/>
    </reaction>
</comment>
<keyword evidence="13" id="KW-1185">Reference proteome</keyword>
<evidence type="ECO:0000256" key="10">
    <source>
        <dbReference type="HAMAP-Rule" id="MF_00244"/>
    </source>
</evidence>
<dbReference type="Gene3D" id="3.40.50.620">
    <property type="entry name" value="HUPs"/>
    <property type="match status" value="1"/>
</dbReference>
<evidence type="ECO:0000256" key="9">
    <source>
        <dbReference type="ARBA" id="ARBA00048721"/>
    </source>
</evidence>
<dbReference type="NCBIfam" id="TIGR00125">
    <property type="entry name" value="cyt_tran_rel"/>
    <property type="match status" value="1"/>
</dbReference>